<reference evidence="1 2" key="1">
    <citation type="submission" date="2021-02" db="EMBL/GenBank/DDBJ databases">
        <authorList>
            <person name="Vanwijnsberghe S."/>
        </authorList>
    </citation>
    <scope>NUCLEOTIDE SEQUENCE [LARGE SCALE GENOMIC DNA]</scope>
    <source>
        <strain evidence="1 2">R-69776</strain>
    </source>
</reference>
<evidence type="ECO:0000313" key="2">
    <source>
        <dbReference type="Proteomes" id="UP000673821"/>
    </source>
</evidence>
<dbReference type="EMBL" id="CAJNBH010000044">
    <property type="protein sequence ID" value="CAE6857004.1"/>
    <property type="molecule type" value="Genomic_DNA"/>
</dbReference>
<organism evidence="1 2">
    <name type="scientific">Paraburkholderia nemoris</name>
    <dbReference type="NCBI Taxonomy" id="2793076"/>
    <lineage>
        <taxon>Bacteria</taxon>
        <taxon>Pseudomonadati</taxon>
        <taxon>Pseudomonadota</taxon>
        <taxon>Betaproteobacteria</taxon>
        <taxon>Burkholderiales</taxon>
        <taxon>Burkholderiaceae</taxon>
        <taxon>Paraburkholderia</taxon>
    </lineage>
</organism>
<gene>
    <name evidence="1" type="ORF">R69776_07794</name>
</gene>
<name>A0ABM8T497_9BURK</name>
<dbReference type="Proteomes" id="UP000673821">
    <property type="component" value="Unassembled WGS sequence"/>
</dbReference>
<dbReference type="RefSeq" id="WP_211634913.1">
    <property type="nucleotide sequence ID" value="NZ_CAJNBH010000044.1"/>
</dbReference>
<evidence type="ECO:0000313" key="1">
    <source>
        <dbReference type="EMBL" id="CAE6857004.1"/>
    </source>
</evidence>
<protein>
    <submittedName>
        <fullName evidence="1">Uncharacterized protein</fullName>
    </submittedName>
</protein>
<sequence length="289" mass="30761">MPEWMKRIRPRGHCWLGLSRETVAVRHEGASRRSTPMLAEAPLPDLRGAAPDTLAVPIAAALAAAGGNGLPVYATLADNLVRYFIVTPPDNSARMQDLRAAATVRFQLLYGETISAWQLVADWQVTTPFLACAVSRRITTALQLAVSAERGCLVSLTPNFVAAWNGSRQQLRPDAWLATLADGALTFGLVANAAKPRLAAVRTLTLPEEAPPVAWLREQVARIALLDNLPAPSVLFVHGPRLDAWQPGAASYGETGMTVRWCASDNTASGPHGRGALAQAQLARGGAAP</sequence>
<accession>A0ABM8T497</accession>
<keyword evidence="2" id="KW-1185">Reference proteome</keyword>
<proteinExistence type="predicted"/>
<comment type="caution">
    <text evidence="1">The sequence shown here is derived from an EMBL/GenBank/DDBJ whole genome shotgun (WGS) entry which is preliminary data.</text>
</comment>